<comment type="caution">
    <text evidence="2">The sequence shown here is derived from an EMBL/GenBank/DDBJ whole genome shotgun (WGS) entry which is preliminary data.</text>
</comment>
<dbReference type="SUPFAM" id="SSF53474">
    <property type="entry name" value="alpha/beta-Hydrolases"/>
    <property type="match status" value="1"/>
</dbReference>
<keyword evidence="2" id="KW-0378">Hydrolase</keyword>
<gene>
    <name evidence="2" type="ORF">ACFQJC_10975</name>
</gene>
<feature type="domain" description="AB hydrolase-1" evidence="1">
    <location>
        <begin position="23"/>
        <end position="256"/>
    </location>
</feature>
<accession>A0ABD5ZFH9</accession>
<organism evidence="2 3">
    <name type="scientific">Haloferax namakaokahaiae</name>
    <dbReference type="NCBI Taxonomy" id="1748331"/>
    <lineage>
        <taxon>Archaea</taxon>
        <taxon>Methanobacteriati</taxon>
        <taxon>Methanobacteriota</taxon>
        <taxon>Stenosarchaea group</taxon>
        <taxon>Halobacteria</taxon>
        <taxon>Halobacteriales</taxon>
        <taxon>Haloferacaceae</taxon>
        <taxon>Haloferax</taxon>
    </lineage>
</organism>
<dbReference type="AlphaFoldDB" id="A0ABD5ZFH9"/>
<proteinExistence type="predicted"/>
<evidence type="ECO:0000259" key="1">
    <source>
        <dbReference type="Pfam" id="PF12697"/>
    </source>
</evidence>
<dbReference type="EMBL" id="JBHTAA010000005">
    <property type="protein sequence ID" value="MFC7204039.1"/>
    <property type="molecule type" value="Genomic_DNA"/>
</dbReference>
<dbReference type="GO" id="GO:0016787">
    <property type="term" value="F:hydrolase activity"/>
    <property type="evidence" value="ECO:0007669"/>
    <property type="project" value="UniProtKB-KW"/>
</dbReference>
<dbReference type="Proteomes" id="UP001596481">
    <property type="component" value="Unassembled WGS sequence"/>
</dbReference>
<keyword evidence="3" id="KW-1185">Reference proteome</keyword>
<dbReference type="Pfam" id="PF12697">
    <property type="entry name" value="Abhydrolase_6"/>
    <property type="match status" value="1"/>
</dbReference>
<evidence type="ECO:0000313" key="3">
    <source>
        <dbReference type="Proteomes" id="UP001596481"/>
    </source>
</evidence>
<dbReference type="PANTHER" id="PTHR46438:SF2">
    <property type="entry name" value="ALPHA_BETA-HYDROLASES SUPERFAMILY PROTEIN"/>
    <property type="match status" value="1"/>
</dbReference>
<dbReference type="InterPro" id="IPR029058">
    <property type="entry name" value="AB_hydrolase_fold"/>
</dbReference>
<dbReference type="Gene3D" id="3.40.50.1820">
    <property type="entry name" value="alpha/beta hydrolase"/>
    <property type="match status" value="1"/>
</dbReference>
<dbReference type="InterPro" id="IPR000073">
    <property type="entry name" value="AB_hydrolase_1"/>
</dbReference>
<sequence length="278" mass="30492">METVTSSDGTPIAYERTGSGPPLVLVHATTSDHTRWELADVRPTLAQYFTVYAMDRRGYGESGDAERYSLEREFDDVVAVVDSIDEPVNLLGHSQGALCALGASLRTANLSTLILYEAPTPWGVVGPYLYAEDLLAEMEALIAAGDVEQALVLYLAEYVELKPEELESLREAPSWPDRVEMARIIPREERAPAEFEFDSTQFAEMTTPTLLLVGGESFEWADEAAKILADALPNSRVVTFEGQGHVAMNTVPGIFVDTVVSFVQESSGAVFDERADHR</sequence>
<protein>
    <submittedName>
        <fullName evidence="2">Alpha/beta fold hydrolase</fullName>
    </submittedName>
</protein>
<dbReference type="PANTHER" id="PTHR46438">
    <property type="entry name" value="ALPHA/BETA-HYDROLASES SUPERFAMILY PROTEIN"/>
    <property type="match status" value="1"/>
</dbReference>
<name>A0ABD5ZFH9_9EURY</name>
<dbReference type="RefSeq" id="WP_390223410.1">
    <property type="nucleotide sequence ID" value="NZ_JBHTAA010000005.1"/>
</dbReference>
<evidence type="ECO:0000313" key="2">
    <source>
        <dbReference type="EMBL" id="MFC7204039.1"/>
    </source>
</evidence>
<reference evidence="2 3" key="1">
    <citation type="journal article" date="2019" name="Int. J. Syst. Evol. Microbiol.">
        <title>The Global Catalogue of Microorganisms (GCM) 10K type strain sequencing project: providing services to taxonomists for standard genome sequencing and annotation.</title>
        <authorList>
            <consortium name="The Broad Institute Genomics Platform"/>
            <consortium name="The Broad Institute Genome Sequencing Center for Infectious Disease"/>
            <person name="Wu L."/>
            <person name="Ma J."/>
        </authorList>
    </citation>
    <scope>NUCLEOTIDE SEQUENCE [LARGE SCALE GENOMIC DNA]</scope>
    <source>
        <strain evidence="2 3">DSM 29988</strain>
    </source>
</reference>